<feature type="transmembrane region" description="Helical" evidence="12">
    <location>
        <begin position="424"/>
        <end position="448"/>
    </location>
</feature>
<gene>
    <name evidence="13" type="ORF">ASZ90_018889</name>
</gene>
<dbReference type="EMBL" id="LNQE01001871">
    <property type="protein sequence ID" value="KUG03699.1"/>
    <property type="molecule type" value="Genomic_DNA"/>
</dbReference>
<feature type="transmembrane region" description="Helical" evidence="12">
    <location>
        <begin position="236"/>
        <end position="254"/>
    </location>
</feature>
<evidence type="ECO:0000256" key="10">
    <source>
        <dbReference type="ARBA" id="ARBA00023065"/>
    </source>
</evidence>
<evidence type="ECO:0000256" key="9">
    <source>
        <dbReference type="ARBA" id="ARBA00022989"/>
    </source>
</evidence>
<dbReference type="PANTHER" id="PTHR32024:SF2">
    <property type="entry name" value="TRK SYSTEM POTASSIUM UPTAKE PROTEIN TRKG-RELATED"/>
    <property type="match status" value="1"/>
</dbReference>
<organism evidence="13">
    <name type="scientific">hydrocarbon metagenome</name>
    <dbReference type="NCBI Taxonomy" id="938273"/>
    <lineage>
        <taxon>unclassified sequences</taxon>
        <taxon>metagenomes</taxon>
        <taxon>ecological metagenomes</taxon>
    </lineage>
</organism>
<comment type="subcellular location">
    <subcellularLocation>
        <location evidence="1">Cell inner membrane</location>
        <topology evidence="1">Multi-pass membrane protein</topology>
    </subcellularLocation>
</comment>
<dbReference type="InterPro" id="IPR003445">
    <property type="entry name" value="Cat_transpt"/>
</dbReference>
<keyword evidence="7 12" id="KW-0812">Transmembrane</keyword>
<evidence type="ECO:0000256" key="5">
    <source>
        <dbReference type="ARBA" id="ARBA00022519"/>
    </source>
</evidence>
<evidence type="ECO:0000256" key="8">
    <source>
        <dbReference type="ARBA" id="ARBA00022958"/>
    </source>
</evidence>
<dbReference type="PIRSF" id="PIRSF006247">
    <property type="entry name" value="TrkH"/>
    <property type="match status" value="1"/>
</dbReference>
<evidence type="ECO:0000256" key="7">
    <source>
        <dbReference type="ARBA" id="ARBA00022692"/>
    </source>
</evidence>
<evidence type="ECO:0000256" key="11">
    <source>
        <dbReference type="ARBA" id="ARBA00023136"/>
    </source>
</evidence>
<dbReference type="GO" id="GO:0015379">
    <property type="term" value="F:potassium:chloride symporter activity"/>
    <property type="evidence" value="ECO:0007669"/>
    <property type="project" value="InterPro"/>
</dbReference>
<evidence type="ECO:0000256" key="4">
    <source>
        <dbReference type="ARBA" id="ARBA00022475"/>
    </source>
</evidence>
<feature type="transmembrane region" description="Helical" evidence="12">
    <location>
        <begin position="38"/>
        <end position="57"/>
    </location>
</feature>
<evidence type="ECO:0000313" key="13">
    <source>
        <dbReference type="EMBL" id="KUG03699.1"/>
    </source>
</evidence>
<feature type="transmembrane region" description="Helical" evidence="12">
    <location>
        <begin position="69"/>
        <end position="90"/>
    </location>
</feature>
<keyword evidence="11 12" id="KW-0472">Membrane</keyword>
<proteinExistence type="inferred from homology"/>
<keyword evidence="3" id="KW-0813">Transport</keyword>
<evidence type="ECO:0000256" key="2">
    <source>
        <dbReference type="ARBA" id="ARBA00009137"/>
    </source>
</evidence>
<feature type="transmembrane region" description="Helical" evidence="12">
    <location>
        <begin position="454"/>
        <end position="475"/>
    </location>
</feature>
<comment type="similarity">
    <text evidence="2">Belongs to the TrkH potassium transport family.</text>
</comment>
<dbReference type="Pfam" id="PF02386">
    <property type="entry name" value="TrkH"/>
    <property type="match status" value="1"/>
</dbReference>
<evidence type="ECO:0000256" key="3">
    <source>
        <dbReference type="ARBA" id="ARBA00022448"/>
    </source>
</evidence>
<evidence type="ECO:0000256" key="12">
    <source>
        <dbReference type="SAM" id="Phobius"/>
    </source>
</evidence>
<comment type="caution">
    <text evidence="13">The sequence shown here is derived from an EMBL/GenBank/DDBJ whole genome shotgun (WGS) entry which is preliminary data.</text>
</comment>
<accession>A0A0W8E5R2</accession>
<dbReference type="InterPro" id="IPR004772">
    <property type="entry name" value="TrkH"/>
</dbReference>
<keyword evidence="10" id="KW-0406">Ion transport</keyword>
<feature type="transmembrane region" description="Helical" evidence="12">
    <location>
        <begin position="331"/>
        <end position="350"/>
    </location>
</feature>
<keyword evidence="8" id="KW-0630">Potassium</keyword>
<keyword evidence="6" id="KW-0633">Potassium transport</keyword>
<dbReference type="AlphaFoldDB" id="A0A0W8E5R2"/>
<name>A0A0W8E5R2_9ZZZZ</name>
<protein>
    <submittedName>
        <fullName evidence="13">Potassium uptake protein trkh</fullName>
    </submittedName>
</protein>
<feature type="transmembrane region" description="Helical" evidence="12">
    <location>
        <begin position="184"/>
        <end position="200"/>
    </location>
</feature>
<sequence>MIRPSVILGTMGKILIIIGLAMATSVLCSLYYREAIYSQLLLATVITLISGFILSFSSRDSGELNYKEGFAIVALGWLTACFYGSLPFALSGYFPSYVDALFETVSGITTTGATILTDIEVLPNGLLYWRSLTQWLGGMGIMVLFIALIQVIGVRAKQIYRAEIAGGSVAGKVSPKARDTAKNFWRAYVGLTILLLLLLWGEGMSLFDAFCHTFTTMATGGFSTWNTSIAHYTSPAIQWTIIIFMFLAGTNYSLHSLAFIRKDLGVYFRNREWRFYLLLFIIASVIVFAGLSHLPIGEYRIRATMFQVISILTTTGFATEDYLQWSLLPQGILLILFFIGASAGSTSGGVKAGRHLIMLERTKIELRKIVHPRAIISQRLDQDTISDSIVLNVLLYFFLYIMLLLIGMLMLAGMGVDILTSFSAAASCMGNIGPGFGAVGPVLNYAFIPDAGKLVLSFLMLLGRLEIFPLLVLLYPMFWKK</sequence>
<evidence type="ECO:0000256" key="6">
    <source>
        <dbReference type="ARBA" id="ARBA00022538"/>
    </source>
</evidence>
<dbReference type="GO" id="GO:0005886">
    <property type="term" value="C:plasma membrane"/>
    <property type="evidence" value="ECO:0007669"/>
    <property type="project" value="UniProtKB-SubCell"/>
</dbReference>
<reference evidence="13" key="1">
    <citation type="journal article" date="2015" name="Proc. Natl. Acad. Sci. U.S.A.">
        <title>Networks of energetic and metabolic interactions define dynamics in microbial communities.</title>
        <authorList>
            <person name="Embree M."/>
            <person name="Liu J.K."/>
            <person name="Al-Bassam M.M."/>
            <person name="Zengler K."/>
        </authorList>
    </citation>
    <scope>NUCLEOTIDE SEQUENCE</scope>
</reference>
<dbReference type="PANTHER" id="PTHR32024">
    <property type="entry name" value="TRK SYSTEM POTASSIUM UPTAKE PROTEIN TRKG-RELATED"/>
    <property type="match status" value="1"/>
</dbReference>
<keyword evidence="5" id="KW-0997">Cell inner membrane</keyword>
<feature type="transmembrane region" description="Helical" evidence="12">
    <location>
        <begin position="275"/>
        <end position="295"/>
    </location>
</feature>
<keyword evidence="9 12" id="KW-1133">Transmembrane helix</keyword>
<evidence type="ECO:0000256" key="1">
    <source>
        <dbReference type="ARBA" id="ARBA00004429"/>
    </source>
</evidence>
<feature type="transmembrane region" description="Helical" evidence="12">
    <location>
        <begin position="132"/>
        <end position="154"/>
    </location>
</feature>
<keyword evidence="4" id="KW-1003">Cell membrane</keyword>
<feature type="transmembrane region" description="Helical" evidence="12">
    <location>
        <begin position="12"/>
        <end position="32"/>
    </location>
</feature>
<feature type="transmembrane region" description="Helical" evidence="12">
    <location>
        <begin position="389"/>
        <end position="412"/>
    </location>
</feature>